<dbReference type="PROSITE" id="PS50977">
    <property type="entry name" value="HTH_TETR_2"/>
    <property type="match status" value="1"/>
</dbReference>
<sequence length="218" mass="25125">MKQEEKSFQTQRKIKQAALSLFAEKGYQKTKMSDIVDVTALSKGAVYHHFKSKKEILRQLMMDEMNELNQQLELLASQTYQSAKKRLINLVDNLITNQSLQKLTTINWAEKVPFGLLRTLRNTVNHLTPYVEWMIEQGNQQGEFNCPYPFETASVFLILVDVWLDPIIAEDPFTTLAKKIDYIAFYLEQSGLSIISAEKSEEIKKALKFMYKGGDTSE</sequence>
<dbReference type="Pfam" id="PF00440">
    <property type="entry name" value="TetR_N"/>
    <property type="match status" value="1"/>
</dbReference>
<dbReference type="Proteomes" id="UP001595901">
    <property type="component" value="Unassembled WGS sequence"/>
</dbReference>
<dbReference type="EMBL" id="JBHSAC010000045">
    <property type="protein sequence ID" value="MFC3932156.1"/>
    <property type="molecule type" value="Genomic_DNA"/>
</dbReference>
<evidence type="ECO:0000259" key="3">
    <source>
        <dbReference type="PROSITE" id="PS50977"/>
    </source>
</evidence>
<dbReference type="InterPro" id="IPR050624">
    <property type="entry name" value="HTH-type_Tx_Regulator"/>
</dbReference>
<comment type="caution">
    <text evidence="4">The sequence shown here is derived from an EMBL/GenBank/DDBJ whole genome shotgun (WGS) entry which is preliminary data.</text>
</comment>
<organism evidence="4 5">
    <name type="scientific">Streptococcus dentapri</name>
    <dbReference type="NCBI Taxonomy" id="573564"/>
    <lineage>
        <taxon>Bacteria</taxon>
        <taxon>Bacillati</taxon>
        <taxon>Bacillota</taxon>
        <taxon>Bacilli</taxon>
        <taxon>Lactobacillales</taxon>
        <taxon>Streptococcaceae</taxon>
        <taxon>Streptococcus</taxon>
    </lineage>
</organism>
<evidence type="ECO:0000256" key="2">
    <source>
        <dbReference type="PROSITE-ProRule" id="PRU00335"/>
    </source>
</evidence>
<dbReference type="Gene3D" id="1.10.357.10">
    <property type="entry name" value="Tetracycline Repressor, domain 2"/>
    <property type="match status" value="1"/>
</dbReference>
<accession>A0ABV8D105</accession>
<dbReference type="RefSeq" id="WP_380431291.1">
    <property type="nucleotide sequence ID" value="NZ_JBHSAC010000045.1"/>
</dbReference>
<evidence type="ECO:0000313" key="4">
    <source>
        <dbReference type="EMBL" id="MFC3932156.1"/>
    </source>
</evidence>
<dbReference type="PANTHER" id="PTHR43479:SF11">
    <property type="entry name" value="ACREF_ENVCD OPERON REPRESSOR-RELATED"/>
    <property type="match status" value="1"/>
</dbReference>
<reference evidence="5" key="1">
    <citation type="journal article" date="2019" name="Int. J. Syst. Evol. Microbiol.">
        <title>The Global Catalogue of Microorganisms (GCM) 10K type strain sequencing project: providing services to taxonomists for standard genome sequencing and annotation.</title>
        <authorList>
            <consortium name="The Broad Institute Genomics Platform"/>
            <consortium name="The Broad Institute Genome Sequencing Center for Infectious Disease"/>
            <person name="Wu L."/>
            <person name="Ma J."/>
        </authorList>
    </citation>
    <scope>NUCLEOTIDE SEQUENCE [LARGE SCALE GENOMIC DNA]</scope>
    <source>
        <strain evidence="5">CCUG 58728</strain>
    </source>
</reference>
<feature type="DNA-binding region" description="H-T-H motif" evidence="2">
    <location>
        <begin position="31"/>
        <end position="50"/>
    </location>
</feature>
<dbReference type="InterPro" id="IPR009057">
    <property type="entry name" value="Homeodomain-like_sf"/>
</dbReference>
<proteinExistence type="predicted"/>
<protein>
    <submittedName>
        <fullName evidence="4">TetR/AcrR family transcriptional regulator</fullName>
    </submittedName>
</protein>
<dbReference type="SUPFAM" id="SSF46689">
    <property type="entry name" value="Homeodomain-like"/>
    <property type="match status" value="1"/>
</dbReference>
<dbReference type="PANTHER" id="PTHR43479">
    <property type="entry name" value="ACREF/ENVCD OPERON REPRESSOR-RELATED"/>
    <property type="match status" value="1"/>
</dbReference>
<name>A0ABV8D105_9STRE</name>
<dbReference type="InterPro" id="IPR001647">
    <property type="entry name" value="HTH_TetR"/>
</dbReference>
<evidence type="ECO:0000313" key="5">
    <source>
        <dbReference type="Proteomes" id="UP001595901"/>
    </source>
</evidence>
<keyword evidence="1 2" id="KW-0238">DNA-binding</keyword>
<evidence type="ECO:0000256" key="1">
    <source>
        <dbReference type="ARBA" id="ARBA00023125"/>
    </source>
</evidence>
<gene>
    <name evidence="4" type="ORF">ACFOSE_05120</name>
</gene>
<dbReference type="PRINTS" id="PR00455">
    <property type="entry name" value="HTHTETR"/>
</dbReference>
<keyword evidence="5" id="KW-1185">Reference proteome</keyword>
<feature type="domain" description="HTH tetR-type" evidence="3">
    <location>
        <begin position="8"/>
        <end position="68"/>
    </location>
</feature>